<keyword evidence="2 5" id="KW-0812">Transmembrane</keyword>
<proteinExistence type="predicted"/>
<reference evidence="8" key="1">
    <citation type="submission" date="2016-10" db="EMBL/GenBank/DDBJ databases">
        <authorList>
            <person name="Varghese N."/>
            <person name="Submissions S."/>
        </authorList>
    </citation>
    <scope>NUCLEOTIDE SEQUENCE [LARGE SCALE GENOMIC DNA]</scope>
    <source>
        <strain evidence="8">S9</strain>
    </source>
</reference>
<feature type="transmembrane region" description="Helical" evidence="5">
    <location>
        <begin position="36"/>
        <end position="57"/>
    </location>
</feature>
<dbReference type="GO" id="GO:0017004">
    <property type="term" value="P:cytochrome complex assembly"/>
    <property type="evidence" value="ECO:0007669"/>
    <property type="project" value="InterPro"/>
</dbReference>
<protein>
    <submittedName>
        <fullName evidence="7">HemX protein</fullName>
    </submittedName>
</protein>
<evidence type="ECO:0000256" key="3">
    <source>
        <dbReference type="ARBA" id="ARBA00022989"/>
    </source>
</evidence>
<keyword evidence="8" id="KW-1185">Reference proteome</keyword>
<evidence type="ECO:0000313" key="8">
    <source>
        <dbReference type="Proteomes" id="UP000198571"/>
    </source>
</evidence>
<dbReference type="InterPro" id="IPR002541">
    <property type="entry name" value="Cyt_c_assembly"/>
</dbReference>
<evidence type="ECO:0000256" key="1">
    <source>
        <dbReference type="ARBA" id="ARBA00004141"/>
    </source>
</evidence>
<dbReference type="EMBL" id="FOGT01000005">
    <property type="protein sequence ID" value="SER91714.1"/>
    <property type="molecule type" value="Genomic_DNA"/>
</dbReference>
<keyword evidence="4 5" id="KW-0472">Membrane</keyword>
<feature type="transmembrane region" description="Helical" evidence="5">
    <location>
        <begin position="219"/>
        <end position="236"/>
    </location>
</feature>
<dbReference type="PANTHER" id="PTHR30071">
    <property type="entry name" value="HEME EXPORTER PROTEIN C"/>
    <property type="match status" value="1"/>
</dbReference>
<dbReference type="Proteomes" id="UP000198571">
    <property type="component" value="Unassembled WGS sequence"/>
</dbReference>
<dbReference type="STRING" id="1601833.SAMN05518684_105100"/>
<dbReference type="GO" id="GO:0020037">
    <property type="term" value="F:heme binding"/>
    <property type="evidence" value="ECO:0007669"/>
    <property type="project" value="InterPro"/>
</dbReference>
<dbReference type="AlphaFoldDB" id="A0A1H9T403"/>
<gene>
    <name evidence="7" type="ORF">SAMN05518684_105100</name>
</gene>
<evidence type="ECO:0000256" key="4">
    <source>
        <dbReference type="ARBA" id="ARBA00023136"/>
    </source>
</evidence>
<feature type="transmembrane region" description="Helical" evidence="5">
    <location>
        <begin position="184"/>
        <end position="207"/>
    </location>
</feature>
<feature type="transmembrane region" description="Helical" evidence="5">
    <location>
        <begin position="243"/>
        <end position="263"/>
    </location>
</feature>
<feature type="domain" description="Cytochrome c assembly protein" evidence="6">
    <location>
        <begin position="67"/>
        <end position="269"/>
    </location>
</feature>
<comment type="subcellular location">
    <subcellularLocation>
        <location evidence="1">Membrane</location>
        <topology evidence="1">Multi-pass membrane protein</topology>
    </subcellularLocation>
</comment>
<sequence>MVGLHILYILIIVFYCLSVLGYFIDFIQNNQKVNRIAFWLLSIVWVLQLTFLLLRALEFSRLPIMTIFEGMFFYSWILVTFSLVINRLHRMDFLVFVVNLVGFTILTVSLFAPAGDVSSELADLFILEMLIIHVVILLLSYGTFTLSFAFSMLYFYQHRMLKKKRWGDKMVRAGNLSLLEKRSYLCTLVGFPLMLIGLILGVSWAWVKFEAVPWHDVKVFSSFIVLTVYGFYLFQYKVKKKRGYNLALLNIAAFLVLLINYFLSSSFSQFHIW</sequence>
<dbReference type="InterPro" id="IPR045062">
    <property type="entry name" value="Cyt_c_biogenesis_CcsA/CcmC"/>
</dbReference>
<feature type="transmembrane region" description="Helical" evidence="5">
    <location>
        <begin position="93"/>
        <end position="112"/>
    </location>
</feature>
<evidence type="ECO:0000313" key="7">
    <source>
        <dbReference type="EMBL" id="SER91714.1"/>
    </source>
</evidence>
<keyword evidence="3 5" id="KW-1133">Transmembrane helix</keyword>
<feature type="transmembrane region" description="Helical" evidence="5">
    <location>
        <begin position="124"/>
        <end position="156"/>
    </location>
</feature>
<feature type="transmembrane region" description="Helical" evidence="5">
    <location>
        <begin position="6"/>
        <end position="24"/>
    </location>
</feature>
<dbReference type="OrthoDB" id="2417400at2"/>
<accession>A0A1H9T403</accession>
<dbReference type="PANTHER" id="PTHR30071:SF15">
    <property type="entry name" value="PROTEIN HEMX"/>
    <property type="match status" value="1"/>
</dbReference>
<feature type="transmembrane region" description="Helical" evidence="5">
    <location>
        <begin position="63"/>
        <end position="86"/>
    </location>
</feature>
<evidence type="ECO:0000256" key="2">
    <source>
        <dbReference type="ARBA" id="ARBA00022692"/>
    </source>
</evidence>
<organism evidence="7 8">
    <name type="scientific">Salipaludibacillus aurantiacus</name>
    <dbReference type="NCBI Taxonomy" id="1601833"/>
    <lineage>
        <taxon>Bacteria</taxon>
        <taxon>Bacillati</taxon>
        <taxon>Bacillota</taxon>
        <taxon>Bacilli</taxon>
        <taxon>Bacillales</taxon>
        <taxon>Bacillaceae</taxon>
    </lineage>
</organism>
<dbReference type="GO" id="GO:0005886">
    <property type="term" value="C:plasma membrane"/>
    <property type="evidence" value="ECO:0007669"/>
    <property type="project" value="TreeGrafter"/>
</dbReference>
<name>A0A1H9T403_9BACI</name>
<evidence type="ECO:0000256" key="5">
    <source>
        <dbReference type="SAM" id="Phobius"/>
    </source>
</evidence>
<evidence type="ECO:0000259" key="6">
    <source>
        <dbReference type="Pfam" id="PF01578"/>
    </source>
</evidence>
<dbReference type="Pfam" id="PF01578">
    <property type="entry name" value="Cytochrom_C_asm"/>
    <property type="match status" value="1"/>
</dbReference>